<evidence type="ECO:0000313" key="3">
    <source>
        <dbReference type="Proteomes" id="UP000245464"/>
    </source>
</evidence>
<dbReference type="EMBL" id="NRDI02000019">
    <property type="protein sequence ID" value="KAI1509764.1"/>
    <property type="molecule type" value="Genomic_DNA"/>
</dbReference>
<dbReference type="Proteomes" id="UP000249757">
    <property type="component" value="Unassembled WGS sequence"/>
</dbReference>
<evidence type="ECO:0000313" key="1">
    <source>
        <dbReference type="EMBL" id="KAF7565831.1"/>
    </source>
</evidence>
<evidence type="ECO:0000313" key="2">
    <source>
        <dbReference type="EMBL" id="KAI1509764.1"/>
    </source>
</evidence>
<protein>
    <submittedName>
        <fullName evidence="1">Uncharacterized protein</fullName>
    </submittedName>
</protein>
<evidence type="ECO:0000313" key="4">
    <source>
        <dbReference type="Proteomes" id="UP000249757"/>
    </source>
</evidence>
<dbReference type="OMA" id="YRWHRIN"/>
<proteinExistence type="predicted"/>
<keyword evidence="4" id="KW-1185">Reference proteome</keyword>
<name>A0A2W1FVT7_9PLEO</name>
<dbReference type="EMBL" id="NQIK02000010">
    <property type="protein sequence ID" value="KAF7565831.1"/>
    <property type="molecule type" value="Genomic_DNA"/>
</dbReference>
<accession>A0A2W1FVT7</accession>
<dbReference type="Proteomes" id="UP000245464">
    <property type="component" value="Chromosome 10"/>
</dbReference>
<gene>
    <name evidence="2" type="ORF">Ptr86124_011350</name>
    <name evidence="1" type="ORF">PtrM4_052650</name>
</gene>
<sequence>MVSPKLVVGTKNWPLRTSTVTSTILRLSTITAKVAATTATVVATTAIEAATTATNTANETANEMGSNQGIIAGIFQGADKLFWRAFIIASTFSLIYYIVRRKELLEYEEVEHAEDDMVNIPWETKDWNTLYGLLGMAFEDETMYTPIRREYIRSIQKRFKQRPQLRMLLEKGIVPLFIQDGGVSTIQTRYWSWNTEFPYVKLAYFEQAKRRACFEFILPHPRRKNAVQFEKNLSESKWDYGVQRRECLQDQRRDSIGSESNLAAPYPGVPLSVGAESALEPLLPIMPDKPLNTERSEIVNGLRWYMKNGDSEGIPLLYFTELCIIRVEAGHWGPAELDSFVLGCAEEADMQYRWRADEVRKQAIRELGKPRFTNDVVEREGLTNEVVERLELLNEVDWTRYI</sequence>
<organism evidence="1 3">
    <name type="scientific">Pyrenophora tritici-repentis</name>
    <dbReference type="NCBI Taxonomy" id="45151"/>
    <lineage>
        <taxon>Eukaryota</taxon>
        <taxon>Fungi</taxon>
        <taxon>Dikarya</taxon>
        <taxon>Ascomycota</taxon>
        <taxon>Pezizomycotina</taxon>
        <taxon>Dothideomycetes</taxon>
        <taxon>Pleosporomycetidae</taxon>
        <taxon>Pleosporales</taxon>
        <taxon>Pleosporineae</taxon>
        <taxon>Pleosporaceae</taxon>
        <taxon>Pyrenophora</taxon>
    </lineage>
</organism>
<comment type="caution">
    <text evidence="1">The sequence shown here is derived from an EMBL/GenBank/DDBJ whole genome shotgun (WGS) entry which is preliminary data.</text>
</comment>
<reference evidence="1" key="1">
    <citation type="journal article" date="2018" name="BMC Genomics">
        <title>Comparative genomics of the wheat fungal pathogen Pyrenophora tritici-repentis reveals chromosomal variations and genome plasticity.</title>
        <authorList>
            <person name="Moolhuijzen P."/>
            <person name="See P.T."/>
            <person name="Hane J.K."/>
            <person name="Shi G."/>
            <person name="Liu Z."/>
            <person name="Oliver R.P."/>
            <person name="Moffat C.S."/>
        </authorList>
    </citation>
    <scope>NUCLEOTIDE SEQUENCE [LARGE SCALE GENOMIC DNA]</scope>
    <source>
        <strain evidence="1">M4</strain>
    </source>
</reference>
<reference evidence="2" key="3">
    <citation type="journal article" date="2022" name="bioRxiv">
        <title>A global pangenome for the wheat fungal pathogen Pyrenophora tritici-repentis and prediction of effector protein structural homology.</title>
        <authorList>
            <person name="Moolhuijzen P."/>
            <person name="See P.T."/>
            <person name="Shi G."/>
            <person name="Powell H.R."/>
            <person name="Cockram J."/>
            <person name="Jorgensen L.N."/>
            <person name="Benslimane H."/>
            <person name="Strelkov S.E."/>
            <person name="Turner J."/>
            <person name="Liu Z."/>
            <person name="Moffat C.S."/>
        </authorList>
    </citation>
    <scope>NUCLEOTIDE SEQUENCE</scope>
    <source>
        <strain evidence="2">86-124</strain>
    </source>
</reference>
<dbReference type="OrthoDB" id="3770097at2759"/>
<dbReference type="AlphaFoldDB" id="A0A2W1FVT7"/>
<reference evidence="2" key="2">
    <citation type="submission" date="2021-05" db="EMBL/GenBank/DDBJ databases">
        <authorList>
            <person name="Moolhuijzen P.M."/>
            <person name="Moffat C.S."/>
        </authorList>
    </citation>
    <scope>NUCLEOTIDE SEQUENCE</scope>
    <source>
        <strain evidence="2">86-124</strain>
    </source>
</reference>
<reference evidence="4" key="4">
    <citation type="journal article" date="2022" name="Microb. Genom.">
        <title>A global pangenome for the wheat fungal pathogen Pyrenophora tritici-repentis and prediction of effector protein structural homology.</title>
        <authorList>
            <person name="Moolhuijzen P.M."/>
            <person name="See P.T."/>
            <person name="Shi G."/>
            <person name="Powell H.R."/>
            <person name="Cockram J."/>
            <person name="Jorgensen L.N."/>
            <person name="Benslimane H."/>
            <person name="Strelkov S.E."/>
            <person name="Turner J."/>
            <person name="Liu Z."/>
            <person name="Moffat C.S."/>
        </authorList>
    </citation>
    <scope>NUCLEOTIDE SEQUENCE [LARGE SCALE GENOMIC DNA]</scope>
</reference>